<keyword evidence="2" id="KW-0813">Transport</keyword>
<feature type="chain" id="PRO_5037082532" evidence="4">
    <location>
        <begin position="17"/>
        <end position="540"/>
    </location>
</feature>
<dbReference type="InterPro" id="IPR000914">
    <property type="entry name" value="SBP_5_dom"/>
</dbReference>
<dbReference type="PANTHER" id="PTHR30290">
    <property type="entry name" value="PERIPLASMIC BINDING COMPONENT OF ABC TRANSPORTER"/>
    <property type="match status" value="1"/>
</dbReference>
<dbReference type="Gene3D" id="3.90.76.10">
    <property type="entry name" value="Dipeptide-binding Protein, Domain 1"/>
    <property type="match status" value="1"/>
</dbReference>
<gene>
    <name evidence="6" type="ORF">JF888_14425</name>
</gene>
<dbReference type="Proteomes" id="UP000620075">
    <property type="component" value="Unassembled WGS sequence"/>
</dbReference>
<name>A0A934KGM6_9BACT</name>
<dbReference type="EMBL" id="JAEKNQ010000057">
    <property type="protein sequence ID" value="MBJ7604360.1"/>
    <property type="molecule type" value="Genomic_DNA"/>
</dbReference>
<dbReference type="Gene3D" id="3.10.105.10">
    <property type="entry name" value="Dipeptide-binding Protein, Domain 3"/>
    <property type="match status" value="1"/>
</dbReference>
<accession>A0A934KGM6</accession>
<feature type="domain" description="Solute-binding protein family 5" evidence="5">
    <location>
        <begin position="77"/>
        <end position="443"/>
    </location>
</feature>
<comment type="similarity">
    <text evidence="1">Belongs to the bacterial solute-binding protein 5 family.</text>
</comment>
<reference evidence="6 7" key="1">
    <citation type="submission" date="2020-10" db="EMBL/GenBank/DDBJ databases">
        <title>Ca. Dormibacterota MAGs.</title>
        <authorList>
            <person name="Montgomery K."/>
        </authorList>
    </citation>
    <scope>NUCLEOTIDE SEQUENCE [LARGE SCALE GENOMIC DNA]</scope>
    <source>
        <strain evidence="6">SC8811_S16_3</strain>
    </source>
</reference>
<dbReference type="PROSITE" id="PS51257">
    <property type="entry name" value="PROKAR_LIPOPROTEIN"/>
    <property type="match status" value="1"/>
</dbReference>
<feature type="signal peptide" evidence="4">
    <location>
        <begin position="1"/>
        <end position="16"/>
    </location>
</feature>
<keyword evidence="3 4" id="KW-0732">Signal</keyword>
<dbReference type="PIRSF" id="PIRSF002741">
    <property type="entry name" value="MppA"/>
    <property type="match status" value="1"/>
</dbReference>
<evidence type="ECO:0000256" key="2">
    <source>
        <dbReference type="ARBA" id="ARBA00022448"/>
    </source>
</evidence>
<evidence type="ECO:0000313" key="7">
    <source>
        <dbReference type="Proteomes" id="UP000620075"/>
    </source>
</evidence>
<evidence type="ECO:0000256" key="1">
    <source>
        <dbReference type="ARBA" id="ARBA00005695"/>
    </source>
</evidence>
<dbReference type="Pfam" id="PF00496">
    <property type="entry name" value="SBP_bac_5"/>
    <property type="match status" value="1"/>
</dbReference>
<organism evidence="6 7">
    <name type="scientific">Candidatus Dormiibacter inghamiae</name>
    <dbReference type="NCBI Taxonomy" id="3127013"/>
    <lineage>
        <taxon>Bacteria</taxon>
        <taxon>Bacillati</taxon>
        <taxon>Candidatus Dormiibacterota</taxon>
        <taxon>Candidatus Dormibacteria</taxon>
        <taxon>Candidatus Dormibacterales</taxon>
        <taxon>Candidatus Dormibacteraceae</taxon>
        <taxon>Candidatus Dormiibacter</taxon>
    </lineage>
</organism>
<dbReference type="Gene3D" id="3.40.190.10">
    <property type="entry name" value="Periplasmic binding protein-like II"/>
    <property type="match status" value="1"/>
</dbReference>
<dbReference type="SUPFAM" id="SSF53850">
    <property type="entry name" value="Periplasmic binding protein-like II"/>
    <property type="match status" value="1"/>
</dbReference>
<comment type="caution">
    <text evidence="6">The sequence shown here is derived from an EMBL/GenBank/DDBJ whole genome shotgun (WGS) entry which is preliminary data.</text>
</comment>
<dbReference type="GO" id="GO:1904680">
    <property type="term" value="F:peptide transmembrane transporter activity"/>
    <property type="evidence" value="ECO:0007669"/>
    <property type="project" value="TreeGrafter"/>
</dbReference>
<dbReference type="GO" id="GO:0042597">
    <property type="term" value="C:periplasmic space"/>
    <property type="evidence" value="ECO:0007669"/>
    <property type="project" value="UniProtKB-ARBA"/>
</dbReference>
<dbReference type="CDD" id="cd08513">
    <property type="entry name" value="PBP2_thermophilic_Hb8_like"/>
    <property type="match status" value="1"/>
</dbReference>
<dbReference type="GO" id="GO:0015833">
    <property type="term" value="P:peptide transport"/>
    <property type="evidence" value="ECO:0007669"/>
    <property type="project" value="TreeGrafter"/>
</dbReference>
<dbReference type="InterPro" id="IPR030678">
    <property type="entry name" value="Peptide/Ni-bd"/>
</dbReference>
<proteinExistence type="inferred from homology"/>
<evidence type="ECO:0000313" key="6">
    <source>
        <dbReference type="EMBL" id="MBJ7604360.1"/>
    </source>
</evidence>
<dbReference type="PANTHER" id="PTHR30290:SF9">
    <property type="entry name" value="OLIGOPEPTIDE-BINDING PROTEIN APPA"/>
    <property type="match status" value="1"/>
</dbReference>
<dbReference type="InterPro" id="IPR039424">
    <property type="entry name" value="SBP_5"/>
</dbReference>
<sequence>MTARALLALLSLLLVAGCSPNTSLVNVQGSAGQGGSVSEAVVGTARTLNPLFEQEDNARDIDSLIYQGLTTIGQNQQVVPLLAAKLTVSDDRLAYTVDLKRGVRWADGQPFGVGDVLFTYSVLQSPDYRVSSGTDWKNIKIEPAGANAVRFTLKAPSAPFPLALRQGIIAKHVFEKVAVADIPGDPHSGEKAFGTGPFKVDAISKDRRLVTLGRNPQAKPAPFLDQFQFRGYPSLGDALDAVARGEADSAGALQPPNLGALAKRPDLILHEGRTFTFVAMFFNLSQDQAASLDPAALRQGLAKAADRQQIVGQQLDGRADVASGPIPPSDWAYSAAAAKRLDYDPQGAGKLLDAAGWPKDPATHLRMKDGRALKLTLKTADGFPYRQVADALAAQYKAVGVQLEIEPVSASALVSDLRSKQYQVALGAIDNGPDPDQTFFWHSDPPVDGVNFAGPLMLRQALIDKDLEDGRAGVDRKARKQAYDDFQQLMADAAPAVFLFEPHYAYLQNKRVRGFRINPAIDPVDRFQFAASWYVNSKAA</sequence>
<dbReference type="AlphaFoldDB" id="A0A934KGM6"/>
<dbReference type="GO" id="GO:0043190">
    <property type="term" value="C:ATP-binding cassette (ABC) transporter complex"/>
    <property type="evidence" value="ECO:0007669"/>
    <property type="project" value="InterPro"/>
</dbReference>
<dbReference type="RefSeq" id="WP_338181869.1">
    <property type="nucleotide sequence ID" value="NZ_JAEKNQ010000057.1"/>
</dbReference>
<evidence type="ECO:0000259" key="5">
    <source>
        <dbReference type="Pfam" id="PF00496"/>
    </source>
</evidence>
<evidence type="ECO:0000256" key="4">
    <source>
        <dbReference type="SAM" id="SignalP"/>
    </source>
</evidence>
<evidence type="ECO:0000256" key="3">
    <source>
        <dbReference type="ARBA" id="ARBA00022729"/>
    </source>
</evidence>
<protein>
    <submittedName>
        <fullName evidence="6">Peptide ABC transporter substrate-binding protein</fullName>
    </submittedName>
</protein>